<sequence>MDRLVHVSSEDWVLVTLSSSSKNVCVHNNQSEDAEGDNNVAQAIDGYVKERKWRVTGLVIGSYFSGWVQIGGSNWWMKFLRDVIFYRTLLGGLLFKIAGYDCGKLPVVSLGENDSPSKID</sequence>
<dbReference type="EMBL" id="JBCGBO010000001">
    <property type="protein sequence ID" value="KAK9230398.1"/>
    <property type="molecule type" value="Genomic_DNA"/>
</dbReference>
<evidence type="ECO:0000313" key="4">
    <source>
        <dbReference type="Proteomes" id="UP001428341"/>
    </source>
</evidence>
<gene>
    <name evidence="3" type="ORF">WN944_023366</name>
</gene>
<dbReference type="GO" id="GO:0004497">
    <property type="term" value="F:monooxygenase activity"/>
    <property type="evidence" value="ECO:0007669"/>
    <property type="project" value="UniProtKB-KW"/>
</dbReference>
<accession>A0AAP0R1Y7</accession>
<reference evidence="3 4" key="1">
    <citation type="submission" date="2024-05" db="EMBL/GenBank/DDBJ databases">
        <title>Haplotype-resolved chromosome-level genome assembly of Huyou (Citrus changshanensis).</title>
        <authorList>
            <person name="Miao C."/>
            <person name="Chen W."/>
            <person name="Wu Y."/>
            <person name="Wang L."/>
            <person name="Zhao S."/>
            <person name="Grierson D."/>
            <person name="Xu C."/>
            <person name="Chen K."/>
        </authorList>
    </citation>
    <scope>NUCLEOTIDE SEQUENCE [LARGE SCALE GENOMIC DNA]</scope>
    <source>
        <strain evidence="3">01-14</strain>
        <tissue evidence="3">Leaf</tissue>
    </source>
</reference>
<keyword evidence="1" id="KW-0560">Oxidoreductase</keyword>
<name>A0AAP0R1Y7_9ROSI</name>
<evidence type="ECO:0000256" key="1">
    <source>
        <dbReference type="ARBA" id="ARBA00023002"/>
    </source>
</evidence>
<keyword evidence="2" id="KW-0503">Monooxygenase</keyword>
<evidence type="ECO:0000256" key="2">
    <source>
        <dbReference type="ARBA" id="ARBA00023033"/>
    </source>
</evidence>
<dbReference type="PANTHER" id="PTHR45934">
    <property type="entry name" value="FAD/NAD(P)-BINDING OXIDOREDUCTASE FAMILY PROTEIN"/>
    <property type="match status" value="1"/>
</dbReference>
<proteinExistence type="predicted"/>
<dbReference type="Proteomes" id="UP001428341">
    <property type="component" value="Unassembled WGS sequence"/>
</dbReference>
<dbReference type="AlphaFoldDB" id="A0AAP0R1Y7"/>
<dbReference type="PANTHER" id="PTHR45934:SF1">
    <property type="entry name" value="OS04G0423100 PROTEIN"/>
    <property type="match status" value="1"/>
</dbReference>
<organism evidence="3 4">
    <name type="scientific">Citrus x changshan-huyou</name>
    <dbReference type="NCBI Taxonomy" id="2935761"/>
    <lineage>
        <taxon>Eukaryota</taxon>
        <taxon>Viridiplantae</taxon>
        <taxon>Streptophyta</taxon>
        <taxon>Embryophyta</taxon>
        <taxon>Tracheophyta</taxon>
        <taxon>Spermatophyta</taxon>
        <taxon>Magnoliopsida</taxon>
        <taxon>eudicotyledons</taxon>
        <taxon>Gunneridae</taxon>
        <taxon>Pentapetalae</taxon>
        <taxon>rosids</taxon>
        <taxon>malvids</taxon>
        <taxon>Sapindales</taxon>
        <taxon>Rutaceae</taxon>
        <taxon>Aurantioideae</taxon>
        <taxon>Citrus</taxon>
    </lineage>
</organism>
<dbReference type="InterPro" id="IPR044560">
    <property type="entry name" value="MOase"/>
</dbReference>
<keyword evidence="4" id="KW-1185">Reference proteome</keyword>
<evidence type="ECO:0000313" key="3">
    <source>
        <dbReference type="EMBL" id="KAK9230398.1"/>
    </source>
</evidence>
<comment type="caution">
    <text evidence="3">The sequence shown here is derived from an EMBL/GenBank/DDBJ whole genome shotgun (WGS) entry which is preliminary data.</text>
</comment>
<protein>
    <submittedName>
        <fullName evidence="3">Uncharacterized protein</fullName>
    </submittedName>
</protein>